<evidence type="ECO:0000256" key="1">
    <source>
        <dbReference type="SAM" id="Coils"/>
    </source>
</evidence>
<protein>
    <submittedName>
        <fullName evidence="3">Uncharacterized protein</fullName>
    </submittedName>
</protein>
<dbReference type="Proteomes" id="UP000053477">
    <property type="component" value="Unassembled WGS sequence"/>
</dbReference>
<feature type="coiled-coil region" evidence="1">
    <location>
        <begin position="224"/>
        <end position="258"/>
    </location>
</feature>
<dbReference type="AlphaFoldDB" id="A0A0H2RNC4"/>
<accession>A0A0H2RNC4</accession>
<feature type="region of interest" description="Disordered" evidence="2">
    <location>
        <begin position="307"/>
        <end position="330"/>
    </location>
</feature>
<evidence type="ECO:0000313" key="3">
    <source>
        <dbReference type="EMBL" id="KLO13435.1"/>
    </source>
</evidence>
<dbReference type="EMBL" id="KQ085959">
    <property type="protein sequence ID" value="KLO13435.1"/>
    <property type="molecule type" value="Genomic_DNA"/>
</dbReference>
<dbReference type="InParanoid" id="A0A0H2RNC4"/>
<gene>
    <name evidence="3" type="ORF">SCHPADRAFT_904158</name>
</gene>
<evidence type="ECO:0000313" key="4">
    <source>
        <dbReference type="Proteomes" id="UP000053477"/>
    </source>
</evidence>
<evidence type="ECO:0000256" key="2">
    <source>
        <dbReference type="SAM" id="MobiDB-lite"/>
    </source>
</evidence>
<feature type="compositionally biased region" description="Basic and acidic residues" evidence="2">
    <location>
        <begin position="307"/>
        <end position="324"/>
    </location>
</feature>
<keyword evidence="4" id="KW-1185">Reference proteome</keyword>
<sequence>MRLCKFPAVRLNISLARQQPLIVYKTSYLIRRLDISAMTLENLQHRNSGLMGKISSPMLHRTAASTAASEGPFSPSLSMRKALTSRTPEDELTKDLTESLKTVAQRVSSVRKSFRKIEKLVSESSKTVPAISKLVSEWGEISQEYDTIIKESRDVACEGAEVIHDFLKYMVPFLTNDNESLSDRQAEIKSYLETMKDGRGQARRISDALRAVSNRVEDFKAQWAKCTEGALNDIANRLSALQDEIDEMMKSESAIKREMLQTAAPDVQGIAQAMLILLPPKYAKSMTMLFEEQRSHEMKKNFENLADIDGKKREQQAERKHLSDLSENQVSVRREAETHMDNICKKMECLTAIWNLIHTDIHVIGERLKFIANGKSAKLYSTRMAELPGLYEALGNALRKYATALPGDPEARQSKRARFKRFVRSFRH</sequence>
<organism evidence="3 4">
    <name type="scientific">Schizopora paradoxa</name>
    <dbReference type="NCBI Taxonomy" id="27342"/>
    <lineage>
        <taxon>Eukaryota</taxon>
        <taxon>Fungi</taxon>
        <taxon>Dikarya</taxon>
        <taxon>Basidiomycota</taxon>
        <taxon>Agaricomycotina</taxon>
        <taxon>Agaricomycetes</taxon>
        <taxon>Hymenochaetales</taxon>
        <taxon>Schizoporaceae</taxon>
        <taxon>Schizopora</taxon>
    </lineage>
</organism>
<proteinExistence type="predicted"/>
<reference evidence="3 4" key="1">
    <citation type="submission" date="2015-04" db="EMBL/GenBank/DDBJ databases">
        <title>Complete genome sequence of Schizopora paradoxa KUC8140, a cosmopolitan wood degrader in East Asia.</title>
        <authorList>
            <consortium name="DOE Joint Genome Institute"/>
            <person name="Min B."/>
            <person name="Park H."/>
            <person name="Jang Y."/>
            <person name="Kim J.-J."/>
            <person name="Kim K.H."/>
            <person name="Pangilinan J."/>
            <person name="Lipzen A."/>
            <person name="Riley R."/>
            <person name="Grigoriev I.V."/>
            <person name="Spatafora J.W."/>
            <person name="Choi I.-G."/>
        </authorList>
    </citation>
    <scope>NUCLEOTIDE SEQUENCE [LARGE SCALE GENOMIC DNA]</scope>
    <source>
        <strain evidence="3 4">KUC8140</strain>
    </source>
</reference>
<keyword evidence="1" id="KW-0175">Coiled coil</keyword>
<name>A0A0H2RNC4_9AGAM</name>